<gene>
    <name evidence="31" type="primary">LOC117654158</name>
</gene>
<dbReference type="SUPFAM" id="SSF81653">
    <property type="entry name" value="Calcium ATPase, transduction domain A"/>
    <property type="match status" value="1"/>
</dbReference>
<dbReference type="GO" id="GO:0000421">
    <property type="term" value="C:autophagosome membrane"/>
    <property type="evidence" value="ECO:0007669"/>
    <property type="project" value="UniProtKB-SubCell"/>
</dbReference>
<feature type="transmembrane region" description="Helical" evidence="25">
    <location>
        <begin position="227"/>
        <end position="249"/>
    </location>
</feature>
<keyword evidence="10" id="KW-0967">Endosome</keyword>
<feature type="domain" description="P-type ATPase A" evidence="27">
    <location>
        <begin position="298"/>
        <end position="412"/>
    </location>
</feature>
<dbReference type="FunFam" id="1.20.1110.10:FF:000023">
    <property type="entry name" value="Cation-transporting ATPase"/>
    <property type="match status" value="1"/>
</dbReference>
<evidence type="ECO:0000256" key="19">
    <source>
        <dbReference type="ARBA" id="ARBA00049360"/>
    </source>
</evidence>
<dbReference type="PANTHER" id="PTHR45630:SF8">
    <property type="entry name" value="CATION-TRANSPORTING ATPASE"/>
    <property type="match status" value="1"/>
</dbReference>
<dbReference type="GO" id="GO:0034599">
    <property type="term" value="P:cellular response to oxidative stress"/>
    <property type="evidence" value="ECO:0007669"/>
    <property type="project" value="UniProtKB-ARBA"/>
</dbReference>
<dbReference type="EC" id="7.2.2.-" evidence="25"/>
<dbReference type="Pfam" id="PF13246">
    <property type="entry name" value="Cation_ATPase"/>
    <property type="match status" value="1"/>
</dbReference>
<evidence type="ECO:0000256" key="9">
    <source>
        <dbReference type="ARBA" id="ARBA00022741"/>
    </source>
</evidence>
<dbReference type="InterPro" id="IPR023214">
    <property type="entry name" value="HAD_sf"/>
</dbReference>
<dbReference type="Gene3D" id="3.40.50.1000">
    <property type="entry name" value="HAD superfamily/HAD-like"/>
    <property type="match status" value="1"/>
</dbReference>
<feature type="transmembrane region" description="Helical" evidence="25">
    <location>
        <begin position="1138"/>
        <end position="1158"/>
    </location>
</feature>
<feature type="transmembrane region" description="Helical" evidence="25">
    <location>
        <begin position="93"/>
        <end position="113"/>
    </location>
</feature>
<evidence type="ECO:0000256" key="15">
    <source>
        <dbReference type="ARBA" id="ARBA00023136"/>
    </source>
</evidence>
<dbReference type="InterPro" id="IPR018303">
    <property type="entry name" value="ATPase_P-typ_P_site"/>
</dbReference>
<dbReference type="Pfam" id="PF00122">
    <property type="entry name" value="E1-E2_ATPase"/>
    <property type="match status" value="1"/>
</dbReference>
<dbReference type="PANTHER" id="PTHR45630">
    <property type="entry name" value="CATION-TRANSPORTING ATPASE-RELATED"/>
    <property type="match status" value="1"/>
</dbReference>
<dbReference type="GO" id="GO:0006874">
    <property type="term" value="P:intracellular calcium ion homeostasis"/>
    <property type="evidence" value="ECO:0007669"/>
    <property type="project" value="TreeGrafter"/>
</dbReference>
<dbReference type="NCBIfam" id="TIGR01494">
    <property type="entry name" value="ATPase_P-type"/>
    <property type="match status" value="2"/>
</dbReference>
<dbReference type="PROSITE" id="PS00154">
    <property type="entry name" value="ATPASE_E1_E2"/>
    <property type="match status" value="1"/>
</dbReference>
<evidence type="ECO:0000256" key="20">
    <source>
        <dbReference type="ARBA" id="ARBA00050445"/>
    </source>
</evidence>
<dbReference type="InterPro" id="IPR008250">
    <property type="entry name" value="ATPase_P-typ_transduc_dom_A_sf"/>
</dbReference>
<dbReference type="GeneID" id="117654158"/>
<dbReference type="GO" id="GO:0006882">
    <property type="term" value="P:intracellular zinc ion homeostasis"/>
    <property type="evidence" value="ECO:0007669"/>
    <property type="project" value="UniProtKB-ARBA"/>
</dbReference>
<evidence type="ECO:0000256" key="5">
    <source>
        <dbReference type="ARBA" id="ARBA00022448"/>
    </source>
</evidence>
<keyword evidence="5" id="KW-0813">Transport</keyword>
<keyword evidence="7 25" id="KW-0812">Transmembrane</keyword>
<evidence type="ECO:0000256" key="3">
    <source>
        <dbReference type="ARBA" id="ARBA00004542"/>
    </source>
</evidence>
<evidence type="ECO:0000256" key="24">
    <source>
        <dbReference type="ARBA" id="ARBA00065284"/>
    </source>
</evidence>
<keyword evidence="16" id="KW-0325">Glycoprotein</keyword>
<dbReference type="InterPro" id="IPR059000">
    <property type="entry name" value="ATPase_P-type_domA"/>
</dbReference>
<comment type="catalytic activity">
    <reaction evidence="19 25">
        <text>ATP + H2O = ADP + phosphate + H(+)</text>
        <dbReference type="Rhea" id="RHEA:13065"/>
        <dbReference type="ChEBI" id="CHEBI:15377"/>
        <dbReference type="ChEBI" id="CHEBI:15378"/>
        <dbReference type="ChEBI" id="CHEBI:30616"/>
        <dbReference type="ChEBI" id="CHEBI:43474"/>
        <dbReference type="ChEBI" id="CHEBI:456216"/>
    </reaction>
</comment>
<evidence type="ECO:0000256" key="2">
    <source>
        <dbReference type="ARBA" id="ARBA00004155"/>
    </source>
</evidence>
<dbReference type="GO" id="GO:0015203">
    <property type="term" value="F:polyamine transmembrane transporter activity"/>
    <property type="evidence" value="ECO:0007669"/>
    <property type="project" value="TreeGrafter"/>
</dbReference>
<dbReference type="SFLD" id="SFLDF00027">
    <property type="entry name" value="p-type_atpase"/>
    <property type="match status" value="1"/>
</dbReference>
<evidence type="ECO:0000256" key="7">
    <source>
        <dbReference type="ARBA" id="ARBA00022692"/>
    </source>
</evidence>
<evidence type="ECO:0000256" key="11">
    <source>
        <dbReference type="ARBA" id="ARBA00022840"/>
    </source>
</evidence>
<dbReference type="GO" id="GO:1900180">
    <property type="term" value="P:regulation of protein localization to nucleus"/>
    <property type="evidence" value="ECO:0007669"/>
    <property type="project" value="UniProtKB-ARBA"/>
</dbReference>
<comment type="subcellular location">
    <subcellularLocation>
        <location evidence="3">Cytoplasmic vesicle</location>
        <location evidence="3">Autophagosome membrane</location>
        <topology evidence="3">Multi-pass membrane protein</topology>
    </subcellularLocation>
    <subcellularLocation>
        <location evidence="23">Endosome</location>
        <location evidence="23">Multivesicular body membrane</location>
        <topology evidence="23">Multi-pass membrane protein</topology>
    </subcellularLocation>
    <subcellularLocation>
        <location evidence="1">Late endosome membrane</location>
        <topology evidence="1">Multi-pass membrane protein</topology>
    </subcellularLocation>
    <subcellularLocation>
        <location evidence="2">Lysosome membrane</location>
        <topology evidence="2">Multi-pass membrane protein</topology>
    </subcellularLocation>
    <subcellularLocation>
        <location evidence="25">Membrane</location>
        <topology evidence="25">Multi-pass membrane protein</topology>
    </subcellularLocation>
</comment>
<dbReference type="InterPro" id="IPR036412">
    <property type="entry name" value="HAD-like_sf"/>
</dbReference>
<dbReference type="GO" id="GO:0061462">
    <property type="term" value="P:protein localization to lysosome"/>
    <property type="evidence" value="ECO:0007669"/>
    <property type="project" value="UniProtKB-ARBA"/>
</dbReference>
<evidence type="ECO:0000256" key="1">
    <source>
        <dbReference type="ARBA" id="ARBA00004107"/>
    </source>
</evidence>
<dbReference type="CDD" id="cd07542">
    <property type="entry name" value="P-type_ATPase_cation"/>
    <property type="match status" value="1"/>
</dbReference>
<dbReference type="SUPFAM" id="SSF81660">
    <property type="entry name" value="Metal cation-transporting ATPase, ATP-binding domain N"/>
    <property type="match status" value="1"/>
</dbReference>
<reference evidence="31" key="1">
    <citation type="submission" date="2025-08" db="UniProtKB">
        <authorList>
            <consortium name="RefSeq"/>
        </authorList>
    </citation>
    <scope>IDENTIFICATION</scope>
    <source>
        <tissue evidence="31">Total insect</tissue>
    </source>
</reference>
<feature type="transmembrane region" description="Helical" evidence="25">
    <location>
        <begin position="946"/>
        <end position="964"/>
    </location>
</feature>
<evidence type="ECO:0000256" key="10">
    <source>
        <dbReference type="ARBA" id="ARBA00022753"/>
    </source>
</evidence>
<keyword evidence="13 25" id="KW-1278">Translocase</keyword>
<feature type="transmembrane region" description="Helical" evidence="25">
    <location>
        <begin position="1094"/>
        <end position="1118"/>
    </location>
</feature>
<feature type="domain" description="P5B-type ATPase N-terminal" evidence="29">
    <location>
        <begin position="80"/>
        <end position="159"/>
    </location>
</feature>
<dbReference type="SFLD" id="SFLDG00002">
    <property type="entry name" value="C1.7:_P-type_atpase_like"/>
    <property type="match status" value="1"/>
</dbReference>
<evidence type="ECO:0000256" key="25">
    <source>
        <dbReference type="RuleBase" id="RU362082"/>
    </source>
</evidence>
<protein>
    <recommendedName>
        <fullName evidence="25">Cation-transporting ATPase</fullName>
        <ecNumber evidence="25">7.2.2.-</ecNumber>
    </recommendedName>
</protein>
<feature type="region of interest" description="Disordered" evidence="26">
    <location>
        <begin position="1"/>
        <end position="21"/>
    </location>
</feature>
<evidence type="ECO:0000256" key="21">
    <source>
        <dbReference type="ARBA" id="ARBA00051772"/>
    </source>
</evidence>
<keyword evidence="18" id="KW-0968">Cytoplasmic vesicle</keyword>
<keyword evidence="17" id="KW-0458">Lysosome</keyword>
<dbReference type="GO" id="GO:0005524">
    <property type="term" value="F:ATP binding"/>
    <property type="evidence" value="ECO:0007669"/>
    <property type="project" value="UniProtKB-UniRule"/>
</dbReference>
<dbReference type="GO" id="GO:0010821">
    <property type="term" value="P:regulation of mitochondrion organization"/>
    <property type="evidence" value="ECO:0007669"/>
    <property type="project" value="UniProtKB-ARBA"/>
</dbReference>
<keyword evidence="11 25" id="KW-0067">ATP-binding</keyword>
<dbReference type="InParanoid" id="A0A6P9AL80"/>
<evidence type="ECO:0000259" key="27">
    <source>
        <dbReference type="Pfam" id="PF00122"/>
    </source>
</evidence>
<dbReference type="GO" id="GO:0015662">
    <property type="term" value="F:P-type ion transporter activity"/>
    <property type="evidence" value="ECO:0007669"/>
    <property type="project" value="InterPro"/>
</dbReference>
<dbReference type="PRINTS" id="PR00119">
    <property type="entry name" value="CATATPASE"/>
</dbReference>
<comment type="subunit">
    <text evidence="24">Interacts with MYCBP2; the interaction inhibits the ubiquitination of TSC2 by MYCBP2. Interacts with HDAC6; the interaction results in recruitment of HDAC6 to lysosomes to promote CTTN deacetylation.</text>
</comment>
<evidence type="ECO:0000259" key="28">
    <source>
        <dbReference type="Pfam" id="PF00690"/>
    </source>
</evidence>
<dbReference type="InterPro" id="IPR004014">
    <property type="entry name" value="ATPase_P-typ_cation-transptr_N"/>
</dbReference>
<dbReference type="GO" id="GO:0043025">
    <property type="term" value="C:neuronal cell body"/>
    <property type="evidence" value="ECO:0007669"/>
    <property type="project" value="UniProtKB-ARBA"/>
</dbReference>
<dbReference type="InterPro" id="IPR044492">
    <property type="entry name" value="P_typ_ATPase_HD_dom"/>
</dbReference>
<feature type="transmembrane region" description="Helical" evidence="25">
    <location>
        <begin position="255"/>
        <end position="275"/>
    </location>
</feature>
<evidence type="ECO:0000256" key="22">
    <source>
        <dbReference type="ARBA" id="ARBA00053898"/>
    </source>
</evidence>
<dbReference type="SUPFAM" id="SSF56784">
    <property type="entry name" value="HAD-like"/>
    <property type="match status" value="1"/>
</dbReference>
<dbReference type="FunFam" id="3.40.1110.10:FF:000026">
    <property type="entry name" value="Cation-transporting ATPase"/>
    <property type="match status" value="1"/>
</dbReference>
<dbReference type="GO" id="GO:1905165">
    <property type="term" value="P:regulation of lysosomal protein catabolic process"/>
    <property type="evidence" value="ECO:0007669"/>
    <property type="project" value="UniProtKB-ARBA"/>
</dbReference>
<name>A0A6P9AL80_THRPL</name>
<keyword evidence="12 25" id="KW-0460">Magnesium</keyword>
<evidence type="ECO:0000256" key="6">
    <source>
        <dbReference type="ARBA" id="ARBA00022553"/>
    </source>
</evidence>
<comment type="similarity">
    <text evidence="4 25">Belongs to the cation transport ATPase (P-type) (TC 3.A.3) family. Type V subfamily.</text>
</comment>
<sequence>MMKTEHLQIKRKPRAPHPHQNTDQELVVTWKTSCAHPPAINNICRQRGDLSGSFHHGYERLERSLSHQQIEIGSEDGEFIHCFGYQHDSLRSWIYWITSLLFIGTPTLLLSWYPQFAGIRYKQCSLDSATLVLVRDSHGVCSLHEVQLMSHLRPSSAIAENARIFTHRLLQFVWTNGKGFQRLRGLSNAQMTLASVLDSAEGLTKQEQDNLRELYGPNHMEVEVKSYWSLFISEVFNPFYLFQAFSIMLWSADEYYYYAACVLFLTAVSVTASLVQTKRQSLALRNLVEASNCSRIKVCRRDGECEDVDTSCLVPGDVILVPSDGCFMPCDAILLAGTCIVNESMLTGESAPVTKSPPPHSDETYDPNIHRRHTLFCGTHVIQTRYYGNHQVSALVIRTGFSTSKGELLRSVMFPKPMGFRFYEDSLKFVLFLFVLAAFGMSYCVYLYVQREASGSTIALRTLDIITIVVPPALPAAMTAGTVFSQARLKKKGIFCISPPRINVCGKIKMICFDKTGTLTEDGLHFWGVLPIKNQQFSTQPVWNPSTELATKSHLLVAMACCHSLTRIHNELCGDPLDLSMFEATHWELEEPGADDTTRYDMLAPTVVRPQPSSQSSPLKEVVPDDDAIWNAEEEFDIPYEVGIMRQFPFSSTMQCMSVIVRTLGVRNMALYTKGAPEKILNICIPETVPDNFSQVLSEFTSSGYRVIALAYKPLESKLTWPKAQRIKREQVEKDMHLLGLLIMQNALKPETSPVMHQLQAAKIRSVMVTGDNLMTAVSVARDCGMINRTESVLILSAVAPDPGRNGQVSLQCLHGDPPPIEVLWSSGGAATFHLALDGRTWGVLRSHFPELLPTVITQGTVFARMAPDQKTQLVEQLMAMDYVVAMCGDGANDCGALKAAHIGVSLSEAEASVAAPFTSREVNITCVLRLIREGRCALTTSFETFKYMAMYSLIQFITVLILYSEGAALSNLEFLFVDLGITTTLAVTLGRTGPAPGLTHRRPVGSLVSLTNLVPLGLQVMLCFCVQWSALKLLQIQPWYEHVVITPDDDDEGVVVCWENTAVYCVSCFQYLALAGVYSKGAPFRQPFYTNPALVGMLALLTVVSTLMLVYPIGSIAEYMEFIPLDLSGTHTGNMMNWFRVWLLALPILHLAGAAAVENFVAETRWLKVVLHWISRKKSKKNRYKKVDHITSLATYWPSSHGTPYKSHVDIPLPPKETFL</sequence>
<evidence type="ECO:0000256" key="12">
    <source>
        <dbReference type="ARBA" id="ARBA00022842"/>
    </source>
</evidence>
<evidence type="ECO:0000256" key="17">
    <source>
        <dbReference type="ARBA" id="ARBA00023228"/>
    </source>
</evidence>
<comment type="catalytic activity">
    <reaction evidence="21">
        <text>spermine(out) + ATP + H2O = spermine(in) + ADP + phosphate + H(+)</text>
        <dbReference type="Rhea" id="RHEA:63368"/>
        <dbReference type="ChEBI" id="CHEBI:15377"/>
        <dbReference type="ChEBI" id="CHEBI:15378"/>
        <dbReference type="ChEBI" id="CHEBI:30616"/>
        <dbReference type="ChEBI" id="CHEBI:43474"/>
        <dbReference type="ChEBI" id="CHEBI:45725"/>
        <dbReference type="ChEBI" id="CHEBI:456216"/>
    </reaction>
</comment>
<evidence type="ECO:0000259" key="29">
    <source>
        <dbReference type="Pfam" id="PF12409"/>
    </source>
</evidence>
<dbReference type="InterPro" id="IPR047819">
    <property type="entry name" value="P5A-ATPase_N"/>
</dbReference>
<keyword evidence="6" id="KW-0597">Phosphoprotein</keyword>
<evidence type="ECO:0000256" key="23">
    <source>
        <dbReference type="ARBA" id="ARBA00060400"/>
    </source>
</evidence>
<proteinExistence type="inferred from homology"/>
<feature type="transmembrane region" description="Helical" evidence="25">
    <location>
        <begin position="1014"/>
        <end position="1032"/>
    </location>
</feature>
<dbReference type="Gene3D" id="2.70.150.10">
    <property type="entry name" value="Calcium-transporting ATPase, cytoplasmic transduction domain A"/>
    <property type="match status" value="1"/>
</dbReference>
<dbReference type="GO" id="GO:0043005">
    <property type="term" value="C:neuron projection"/>
    <property type="evidence" value="ECO:0007669"/>
    <property type="project" value="UniProtKB-ARBA"/>
</dbReference>
<evidence type="ECO:0000256" key="8">
    <source>
        <dbReference type="ARBA" id="ARBA00022723"/>
    </source>
</evidence>
<evidence type="ECO:0000256" key="4">
    <source>
        <dbReference type="ARBA" id="ARBA00006000"/>
    </source>
</evidence>
<evidence type="ECO:0000256" key="16">
    <source>
        <dbReference type="ARBA" id="ARBA00023180"/>
    </source>
</evidence>
<keyword evidence="30" id="KW-1185">Reference proteome</keyword>
<dbReference type="OrthoDB" id="48943at2759"/>
<evidence type="ECO:0000256" key="13">
    <source>
        <dbReference type="ARBA" id="ARBA00022967"/>
    </source>
</evidence>
<dbReference type="InterPro" id="IPR001757">
    <property type="entry name" value="P_typ_ATPase"/>
</dbReference>
<keyword evidence="15 25" id="KW-0472">Membrane</keyword>
<comment type="function">
    <text evidence="22">ATPase which acts as a lysosomal polyamine exporter with high affinity for spermine. Also stimulates cellular uptake of polyamines and protects against polyamine toxicity. Plays a role in intracellular cation homeostasis and the maintenance of neuronal integrity. Contributes to cellular zinc homeostasis. Confers cellular protection against Mn(2+) and Zn(2+) toxicity and mitochondrial stress. Required for proper lysosomal and mitochondrial maintenance. Regulates the autophagy-lysosome pathway through the control of SYT11 expression at both transcriptional and post-translational levels. Facilitates recruitment of deacetylase HDAC6 to lysosomes to deacetylate CTTN, leading to actin polymerization, promotion of autophagosome-lysosome fusion and completion of autophagy. Promotes secretion of exosomes as well as secretion of SCNA via exosomes. Plays a role in lipid homeostasis.</text>
</comment>
<dbReference type="Gene3D" id="3.40.1110.10">
    <property type="entry name" value="Calcium-transporting ATPase, cytoplasmic domain N"/>
    <property type="match status" value="1"/>
</dbReference>
<evidence type="ECO:0000256" key="14">
    <source>
        <dbReference type="ARBA" id="ARBA00022989"/>
    </source>
</evidence>
<evidence type="ECO:0000256" key="26">
    <source>
        <dbReference type="SAM" id="MobiDB-lite"/>
    </source>
</evidence>
<feature type="transmembrane region" description="Helical" evidence="25">
    <location>
        <begin position="429"/>
        <end position="449"/>
    </location>
</feature>
<dbReference type="InterPro" id="IPR023299">
    <property type="entry name" value="ATPase_P-typ_cyto_dom_N"/>
</dbReference>
<dbReference type="SFLD" id="SFLDS00003">
    <property type="entry name" value="Haloacid_Dehalogenase"/>
    <property type="match status" value="1"/>
</dbReference>
<dbReference type="SUPFAM" id="SSF81665">
    <property type="entry name" value="Calcium ATPase, transmembrane domain M"/>
    <property type="match status" value="1"/>
</dbReference>
<dbReference type="InterPro" id="IPR006544">
    <property type="entry name" value="P-type_TPase_V"/>
</dbReference>
<dbReference type="FunFam" id="3.40.50.1000:FF:000068">
    <property type="entry name" value="Cation-transporting ATPase"/>
    <property type="match status" value="1"/>
</dbReference>
<evidence type="ECO:0000313" key="31">
    <source>
        <dbReference type="RefSeq" id="XP_034256266.1"/>
    </source>
</evidence>
<dbReference type="Pfam" id="PF00690">
    <property type="entry name" value="Cation_ATPase_N"/>
    <property type="match status" value="1"/>
</dbReference>
<dbReference type="RefSeq" id="XP_034256266.1">
    <property type="nucleotide sequence ID" value="XM_034400375.1"/>
</dbReference>
<dbReference type="InterPro" id="IPR023298">
    <property type="entry name" value="ATPase_P-typ_TM_dom_sf"/>
</dbReference>
<dbReference type="GO" id="GO:0019829">
    <property type="term" value="F:ATPase-coupled monoatomic cation transmembrane transporter activity"/>
    <property type="evidence" value="ECO:0007669"/>
    <property type="project" value="UniProtKB-UniRule"/>
</dbReference>
<dbReference type="KEGG" id="tpal:117654158"/>
<dbReference type="GO" id="GO:0016887">
    <property type="term" value="F:ATP hydrolysis activity"/>
    <property type="evidence" value="ECO:0007669"/>
    <property type="project" value="InterPro"/>
</dbReference>
<dbReference type="GO" id="GO:0046872">
    <property type="term" value="F:metal ion binding"/>
    <property type="evidence" value="ECO:0007669"/>
    <property type="project" value="UniProtKB-UniRule"/>
</dbReference>
<dbReference type="GO" id="GO:0032585">
    <property type="term" value="C:multivesicular body membrane"/>
    <property type="evidence" value="ECO:0007669"/>
    <property type="project" value="UniProtKB-SubCell"/>
</dbReference>
<dbReference type="GO" id="GO:0005765">
    <property type="term" value="C:lysosomal membrane"/>
    <property type="evidence" value="ECO:0007669"/>
    <property type="project" value="UniProtKB-SubCell"/>
</dbReference>
<dbReference type="GO" id="GO:0061909">
    <property type="term" value="P:autophagosome-lysosome fusion"/>
    <property type="evidence" value="ECO:0007669"/>
    <property type="project" value="UniProtKB-ARBA"/>
</dbReference>
<keyword evidence="14 25" id="KW-1133">Transmembrane helix</keyword>
<evidence type="ECO:0000256" key="18">
    <source>
        <dbReference type="ARBA" id="ARBA00023329"/>
    </source>
</evidence>
<evidence type="ECO:0000313" key="30">
    <source>
        <dbReference type="Proteomes" id="UP000515158"/>
    </source>
</evidence>
<comment type="catalytic activity">
    <reaction evidence="20">
        <text>spermidine(out) + ATP + H2O = spermidine(in) + ADP + phosphate + H(+)</text>
        <dbReference type="Rhea" id="RHEA:29999"/>
        <dbReference type="ChEBI" id="CHEBI:15377"/>
        <dbReference type="ChEBI" id="CHEBI:15378"/>
        <dbReference type="ChEBI" id="CHEBI:30616"/>
        <dbReference type="ChEBI" id="CHEBI:43474"/>
        <dbReference type="ChEBI" id="CHEBI:57834"/>
        <dbReference type="ChEBI" id="CHEBI:456216"/>
    </reaction>
</comment>
<dbReference type="NCBIfam" id="TIGR01657">
    <property type="entry name" value="P-ATPase-V"/>
    <property type="match status" value="1"/>
</dbReference>
<dbReference type="Pfam" id="PF12409">
    <property type="entry name" value="P5-ATPase"/>
    <property type="match status" value="1"/>
</dbReference>
<dbReference type="AlphaFoldDB" id="A0A6P9AL80"/>
<dbReference type="FunFam" id="2.70.150.10:FF:000060">
    <property type="entry name" value="Cation-transporting ATPase"/>
    <property type="match status" value="1"/>
</dbReference>
<dbReference type="InterPro" id="IPR047821">
    <property type="entry name" value="P5B-type_ATPase"/>
</dbReference>
<keyword evidence="9 25" id="KW-0547">Nucleotide-binding</keyword>
<comment type="caution">
    <text evidence="25">Lacks conserved residue(s) required for the propagation of feature annotation.</text>
</comment>
<dbReference type="GO" id="GO:1903543">
    <property type="term" value="P:positive regulation of exosomal secretion"/>
    <property type="evidence" value="ECO:0007669"/>
    <property type="project" value="UniProtKB-ARBA"/>
</dbReference>
<keyword evidence="8 25" id="KW-0479">Metal-binding</keyword>
<organism evidence="31">
    <name type="scientific">Thrips palmi</name>
    <name type="common">Melon thrips</name>
    <dbReference type="NCBI Taxonomy" id="161013"/>
    <lineage>
        <taxon>Eukaryota</taxon>
        <taxon>Metazoa</taxon>
        <taxon>Ecdysozoa</taxon>
        <taxon>Arthropoda</taxon>
        <taxon>Hexapoda</taxon>
        <taxon>Insecta</taxon>
        <taxon>Pterygota</taxon>
        <taxon>Neoptera</taxon>
        <taxon>Paraneoptera</taxon>
        <taxon>Thysanoptera</taxon>
        <taxon>Terebrantia</taxon>
        <taxon>Thripoidea</taxon>
        <taxon>Thripidae</taxon>
        <taxon>Thrips</taxon>
    </lineage>
</organism>
<dbReference type="Proteomes" id="UP000515158">
    <property type="component" value="Unplaced"/>
</dbReference>
<feature type="domain" description="Cation-transporting P-type ATPase N-terminal" evidence="28">
    <location>
        <begin position="195"/>
        <end position="249"/>
    </location>
</feature>
<accession>A0A6P9AL80</accession>